<evidence type="ECO:0000256" key="1">
    <source>
        <dbReference type="ARBA" id="ARBA00004141"/>
    </source>
</evidence>
<reference evidence="6" key="1">
    <citation type="submission" date="2018-06" db="EMBL/GenBank/DDBJ databases">
        <authorList>
            <person name="Zhirakovskaya E."/>
        </authorList>
    </citation>
    <scope>NUCLEOTIDE SEQUENCE</scope>
</reference>
<evidence type="ECO:0000256" key="5">
    <source>
        <dbReference type="SAM" id="Phobius"/>
    </source>
</evidence>
<accession>A0A3B0SS25</accession>
<dbReference type="GO" id="GO:0009060">
    <property type="term" value="P:aerobic respiration"/>
    <property type="evidence" value="ECO:0007669"/>
    <property type="project" value="TreeGrafter"/>
</dbReference>
<protein>
    <submittedName>
        <fullName evidence="6">NADH-ubiquinone oxidoreductase chain H</fullName>
        <ecNumber evidence="6">1.6.5.3</ecNumber>
    </submittedName>
</protein>
<feature type="transmembrane region" description="Helical" evidence="5">
    <location>
        <begin position="277"/>
        <end position="300"/>
    </location>
</feature>
<feature type="transmembrane region" description="Helical" evidence="5">
    <location>
        <begin position="97"/>
        <end position="116"/>
    </location>
</feature>
<keyword evidence="4 5" id="KW-0472">Membrane</keyword>
<dbReference type="PANTHER" id="PTHR11432">
    <property type="entry name" value="NADH DEHYDROGENASE SUBUNIT 1"/>
    <property type="match status" value="1"/>
</dbReference>
<feature type="transmembrane region" description="Helical" evidence="5">
    <location>
        <begin position="63"/>
        <end position="85"/>
    </location>
</feature>
<dbReference type="AlphaFoldDB" id="A0A3B0SS25"/>
<dbReference type="GO" id="GO:0003954">
    <property type="term" value="F:NADH dehydrogenase activity"/>
    <property type="evidence" value="ECO:0007669"/>
    <property type="project" value="TreeGrafter"/>
</dbReference>
<keyword evidence="2 5" id="KW-0812">Transmembrane</keyword>
<sequence length="301" mass="31447">MTAFGILVQVTALLSGGAYVLVVADRLMSGTGSVRTALAYPVRRLSFLLLQPATTTERPDFEAWILGPALLMALAAVGAVAVPIAGPSAGGDIDAGLVLFGAAMLIVLVAVFIFGWGPNSVLPMIGGYRMAAMVLSVGIPFSLVVLTTAIPAESLSVGTIVEAQSSLWFVVVQPLGLPIYLVTAAAIAFWGPFDLPEGADLAGGVVAEASGLRLATWRFARAALMVTLSLMGQAVFLGGYLGPVLPGWLWTIVKTLVLLVLLALAGRTIARMRVQTFVWFGWVVLLPLALVDVFVSGWLAL</sequence>
<keyword evidence="3 5" id="KW-1133">Transmembrane helix</keyword>
<dbReference type="GO" id="GO:0016020">
    <property type="term" value="C:membrane"/>
    <property type="evidence" value="ECO:0007669"/>
    <property type="project" value="UniProtKB-SubCell"/>
</dbReference>
<dbReference type="EC" id="1.6.5.3" evidence="6"/>
<feature type="transmembrane region" description="Helical" evidence="5">
    <location>
        <begin position="128"/>
        <end position="146"/>
    </location>
</feature>
<evidence type="ECO:0000256" key="2">
    <source>
        <dbReference type="ARBA" id="ARBA00022692"/>
    </source>
</evidence>
<evidence type="ECO:0000313" key="6">
    <source>
        <dbReference type="EMBL" id="VAW08655.1"/>
    </source>
</evidence>
<feature type="transmembrane region" description="Helical" evidence="5">
    <location>
        <begin position="222"/>
        <end position="241"/>
    </location>
</feature>
<evidence type="ECO:0000256" key="4">
    <source>
        <dbReference type="ARBA" id="ARBA00023136"/>
    </source>
</evidence>
<feature type="transmembrane region" description="Helical" evidence="5">
    <location>
        <begin position="167"/>
        <end position="192"/>
    </location>
</feature>
<dbReference type="EMBL" id="UOEI01000623">
    <property type="protein sequence ID" value="VAW08655.1"/>
    <property type="molecule type" value="Genomic_DNA"/>
</dbReference>
<evidence type="ECO:0000256" key="3">
    <source>
        <dbReference type="ARBA" id="ARBA00022989"/>
    </source>
</evidence>
<organism evidence="6">
    <name type="scientific">hydrothermal vent metagenome</name>
    <dbReference type="NCBI Taxonomy" id="652676"/>
    <lineage>
        <taxon>unclassified sequences</taxon>
        <taxon>metagenomes</taxon>
        <taxon>ecological metagenomes</taxon>
    </lineage>
</organism>
<gene>
    <name evidence="6" type="ORF">MNBD_ACTINO01-1690</name>
</gene>
<dbReference type="InterPro" id="IPR001694">
    <property type="entry name" value="NADH_UbQ_OxRdtase_su1/FPO"/>
</dbReference>
<dbReference type="PANTHER" id="PTHR11432:SF3">
    <property type="entry name" value="NADH-UBIQUINONE OXIDOREDUCTASE CHAIN 1"/>
    <property type="match status" value="1"/>
</dbReference>
<keyword evidence="6" id="KW-0830">Ubiquinone</keyword>
<keyword evidence="6" id="KW-0560">Oxidoreductase</keyword>
<proteinExistence type="predicted"/>
<name>A0A3B0SS25_9ZZZZ</name>
<dbReference type="Pfam" id="PF00146">
    <property type="entry name" value="NADHdh"/>
    <property type="match status" value="1"/>
</dbReference>
<comment type="subcellular location">
    <subcellularLocation>
        <location evidence="1">Membrane</location>
        <topology evidence="1">Multi-pass membrane protein</topology>
    </subcellularLocation>
</comment>
<feature type="transmembrane region" description="Helical" evidence="5">
    <location>
        <begin position="247"/>
        <end position="265"/>
    </location>
</feature>